<sequence>MVRIPRKKVLELPDLIQRGDKKRIKISTRSKYKHLPKCFSIANDEFRSKRELSQGLNKTISVGSKNPKSRRESRPASKELLGCPTVPSRPAGQTLSLSGGSARSCHMHPQDKNPKNWYSKDNLSKIKLKEGIKSLAACFSEDITSPRPSGFL</sequence>
<feature type="compositionally biased region" description="Polar residues" evidence="1">
    <location>
        <begin position="91"/>
        <end position="101"/>
    </location>
</feature>
<name>A0AAD1XFI0_EUPCR</name>
<dbReference type="Proteomes" id="UP001295684">
    <property type="component" value="Unassembled WGS sequence"/>
</dbReference>
<gene>
    <name evidence="2" type="ORF">ECRASSUSDP1_LOCUS10792</name>
</gene>
<evidence type="ECO:0000256" key="1">
    <source>
        <dbReference type="SAM" id="MobiDB-lite"/>
    </source>
</evidence>
<comment type="caution">
    <text evidence="2">The sequence shown here is derived from an EMBL/GenBank/DDBJ whole genome shotgun (WGS) entry which is preliminary data.</text>
</comment>
<accession>A0AAD1XFI0</accession>
<reference evidence="2" key="1">
    <citation type="submission" date="2023-07" db="EMBL/GenBank/DDBJ databases">
        <authorList>
            <consortium name="AG Swart"/>
            <person name="Singh M."/>
            <person name="Singh A."/>
            <person name="Seah K."/>
            <person name="Emmerich C."/>
        </authorList>
    </citation>
    <scope>NUCLEOTIDE SEQUENCE</scope>
    <source>
        <strain evidence="2">DP1</strain>
    </source>
</reference>
<evidence type="ECO:0000313" key="2">
    <source>
        <dbReference type="EMBL" id="CAI2369491.1"/>
    </source>
</evidence>
<proteinExistence type="predicted"/>
<protein>
    <submittedName>
        <fullName evidence="2">Uncharacterized protein</fullName>
    </submittedName>
</protein>
<dbReference type="EMBL" id="CAMPGE010010642">
    <property type="protein sequence ID" value="CAI2369491.1"/>
    <property type="molecule type" value="Genomic_DNA"/>
</dbReference>
<keyword evidence="3" id="KW-1185">Reference proteome</keyword>
<evidence type="ECO:0000313" key="3">
    <source>
        <dbReference type="Proteomes" id="UP001295684"/>
    </source>
</evidence>
<feature type="region of interest" description="Disordered" evidence="1">
    <location>
        <begin position="55"/>
        <end position="119"/>
    </location>
</feature>
<dbReference type="AlphaFoldDB" id="A0AAD1XFI0"/>
<feature type="compositionally biased region" description="Polar residues" evidence="1">
    <location>
        <begin position="55"/>
        <end position="66"/>
    </location>
</feature>
<organism evidence="2 3">
    <name type="scientific">Euplotes crassus</name>
    <dbReference type="NCBI Taxonomy" id="5936"/>
    <lineage>
        <taxon>Eukaryota</taxon>
        <taxon>Sar</taxon>
        <taxon>Alveolata</taxon>
        <taxon>Ciliophora</taxon>
        <taxon>Intramacronucleata</taxon>
        <taxon>Spirotrichea</taxon>
        <taxon>Hypotrichia</taxon>
        <taxon>Euplotida</taxon>
        <taxon>Euplotidae</taxon>
        <taxon>Moneuplotes</taxon>
    </lineage>
</organism>